<dbReference type="PROSITE" id="PS51257">
    <property type="entry name" value="PROKAR_LIPOPROTEIN"/>
    <property type="match status" value="1"/>
</dbReference>
<protein>
    <submittedName>
        <fullName evidence="8">Periplasmic binding protein</fullName>
    </submittedName>
</protein>
<organism evidence="8 9">
    <name type="scientific">Xylanimonas cellulosilytica (strain DSM 15894 / JCM 12276 / CECT 5975 / KCTC 9989 / LMG 20990 / NBRC 107835 / XIL07)</name>
    <dbReference type="NCBI Taxonomy" id="446471"/>
    <lineage>
        <taxon>Bacteria</taxon>
        <taxon>Bacillati</taxon>
        <taxon>Actinomycetota</taxon>
        <taxon>Actinomycetes</taxon>
        <taxon>Micrococcales</taxon>
        <taxon>Promicromonosporaceae</taxon>
        <taxon>Xylanimonas</taxon>
    </lineage>
</organism>
<dbReference type="KEGG" id="xce:Xcel_1451"/>
<dbReference type="InterPro" id="IPR002491">
    <property type="entry name" value="ABC_transptr_periplasmic_BD"/>
</dbReference>
<dbReference type="EMBL" id="CP001821">
    <property type="protein sequence ID" value="ACZ30482.1"/>
    <property type="molecule type" value="Genomic_DNA"/>
</dbReference>
<keyword evidence="9" id="KW-1185">Reference proteome</keyword>
<evidence type="ECO:0000256" key="3">
    <source>
        <dbReference type="ARBA" id="ARBA00022448"/>
    </source>
</evidence>
<gene>
    <name evidence="8" type="ordered locus">Xcel_1451</name>
</gene>
<dbReference type="OrthoDB" id="9793175at2"/>
<evidence type="ECO:0000256" key="2">
    <source>
        <dbReference type="ARBA" id="ARBA00008814"/>
    </source>
</evidence>
<dbReference type="PROSITE" id="PS50983">
    <property type="entry name" value="FE_B12_PBP"/>
    <property type="match status" value="1"/>
</dbReference>
<dbReference type="PANTHER" id="PTHR30532:SF24">
    <property type="entry name" value="FERRIC ENTEROBACTIN-BINDING PERIPLASMIC PROTEIN FEPB"/>
    <property type="match status" value="1"/>
</dbReference>
<evidence type="ECO:0000256" key="5">
    <source>
        <dbReference type="SAM" id="MobiDB-lite"/>
    </source>
</evidence>
<dbReference type="eggNOG" id="COG4592">
    <property type="taxonomic scope" value="Bacteria"/>
</dbReference>
<dbReference type="Pfam" id="PF01497">
    <property type="entry name" value="Peripla_BP_2"/>
    <property type="match status" value="1"/>
</dbReference>
<sequence>MVRTVRRSLTAAAAVAALLTLAACSGDAAATDDATPQPGASAEADAETGTWPRTVEHESGTAEIPEQPLRIVSTSLTLTGTLLAIDAPVIASAATSPSPMTDDQGFFSQWADVAAERGVEVLYPNLELDLEAVELAEPDLIIGSTIGADATVEAYDQLSEIAPTIMLDYGSHSWQELAAVLGEATGLEESAAAVVADFDASLAEAATQITLPAQPTSLLVYNGADGVNIFSATSSQAQVLTGLGFEYREGPAELAATTRSDVATFTPENSAAALRDSGTALLVPLGGSSVDAFSADPLLANLPAITGDSVVEVPPTAFRMDFFSATELVDFLVATFGA</sequence>
<dbReference type="STRING" id="446471.Xcel_1451"/>
<feature type="chain" id="PRO_5003021718" evidence="6">
    <location>
        <begin position="31"/>
        <end position="338"/>
    </location>
</feature>
<dbReference type="GO" id="GO:1901678">
    <property type="term" value="P:iron coordination entity transport"/>
    <property type="evidence" value="ECO:0007669"/>
    <property type="project" value="UniProtKB-ARBA"/>
</dbReference>
<feature type="domain" description="Fe/B12 periplasmic-binding" evidence="7">
    <location>
        <begin position="70"/>
        <end position="338"/>
    </location>
</feature>
<dbReference type="GO" id="GO:0030288">
    <property type="term" value="C:outer membrane-bounded periplasmic space"/>
    <property type="evidence" value="ECO:0007669"/>
    <property type="project" value="TreeGrafter"/>
</dbReference>
<name>D1BRZ0_XYLCX</name>
<evidence type="ECO:0000313" key="8">
    <source>
        <dbReference type="EMBL" id="ACZ30482.1"/>
    </source>
</evidence>
<evidence type="ECO:0000259" key="7">
    <source>
        <dbReference type="PROSITE" id="PS50983"/>
    </source>
</evidence>
<dbReference type="SUPFAM" id="SSF53807">
    <property type="entry name" value="Helical backbone' metal receptor"/>
    <property type="match status" value="1"/>
</dbReference>
<dbReference type="AlphaFoldDB" id="D1BRZ0"/>
<dbReference type="RefSeq" id="WP_012878224.1">
    <property type="nucleotide sequence ID" value="NC_013530.1"/>
</dbReference>
<dbReference type="Gene3D" id="3.40.50.1980">
    <property type="entry name" value="Nitrogenase molybdenum iron protein domain"/>
    <property type="match status" value="2"/>
</dbReference>
<dbReference type="Proteomes" id="UP000002255">
    <property type="component" value="Chromosome"/>
</dbReference>
<dbReference type="InterPro" id="IPR051313">
    <property type="entry name" value="Bact_iron-sidero_bind"/>
</dbReference>
<dbReference type="PANTHER" id="PTHR30532">
    <property type="entry name" value="IRON III DICITRATE-BINDING PERIPLASMIC PROTEIN"/>
    <property type="match status" value="1"/>
</dbReference>
<dbReference type="FunFam" id="3.40.50.1980:FF:000009">
    <property type="entry name" value="Iron-enterobactin transporter periplasmic binding protein"/>
    <property type="match status" value="1"/>
</dbReference>
<evidence type="ECO:0000256" key="4">
    <source>
        <dbReference type="ARBA" id="ARBA00022729"/>
    </source>
</evidence>
<dbReference type="NCBIfam" id="NF008200">
    <property type="entry name" value="PRK10957.1"/>
    <property type="match status" value="1"/>
</dbReference>
<feature type="signal peptide" evidence="6">
    <location>
        <begin position="1"/>
        <end position="30"/>
    </location>
</feature>
<comment type="subcellular location">
    <subcellularLocation>
        <location evidence="1">Cell envelope</location>
    </subcellularLocation>
</comment>
<comment type="similarity">
    <text evidence="2">Belongs to the bacterial solute-binding protein 8 family.</text>
</comment>
<evidence type="ECO:0000313" key="9">
    <source>
        <dbReference type="Proteomes" id="UP000002255"/>
    </source>
</evidence>
<evidence type="ECO:0000256" key="6">
    <source>
        <dbReference type="SAM" id="SignalP"/>
    </source>
</evidence>
<accession>D1BRZ0</accession>
<dbReference type="HOGENOM" id="CLU_038034_4_0_11"/>
<keyword evidence="3" id="KW-0813">Transport</keyword>
<reference evidence="8 9" key="2">
    <citation type="journal article" date="2010" name="Stand. Genomic Sci.">
        <title>Complete genome sequence of Xylanimonas cellulosilytica type strain (XIL07).</title>
        <authorList>
            <person name="Foster B."/>
            <person name="Pukall R."/>
            <person name="Abt B."/>
            <person name="Nolan M."/>
            <person name="Glavina Del Rio T."/>
            <person name="Chen F."/>
            <person name="Lucas S."/>
            <person name="Tice H."/>
            <person name="Pitluck S."/>
            <person name="Cheng J.-F."/>
            <person name="Chertkov O."/>
            <person name="Brettin T."/>
            <person name="Han C."/>
            <person name="Detter J.C."/>
            <person name="Bruce D."/>
            <person name="Goodwin L."/>
            <person name="Ivanova N."/>
            <person name="Mavromatis K."/>
            <person name="Pati A."/>
            <person name="Mikhailova N."/>
            <person name="Chen A."/>
            <person name="Palaniappan K."/>
            <person name="Land M."/>
            <person name="Hauser L."/>
            <person name="Chang Y.-J."/>
            <person name="Jeffries C.D."/>
            <person name="Chain P."/>
            <person name="Rohde M."/>
            <person name="Goeker M."/>
            <person name="Bristow J."/>
            <person name="Eisen J.A."/>
            <person name="Markowitz V."/>
            <person name="Hugenholtz P."/>
            <person name="Kyrpides N.C."/>
            <person name="Klenk H.-P."/>
            <person name="Lapidus A."/>
        </authorList>
    </citation>
    <scope>NUCLEOTIDE SEQUENCE [LARGE SCALE GENOMIC DNA]</scope>
    <source>
        <strain evidence="9">DSM 15894 / CECT 5975 / LMG 20990 / XIL07</strain>
    </source>
</reference>
<evidence type="ECO:0000256" key="1">
    <source>
        <dbReference type="ARBA" id="ARBA00004196"/>
    </source>
</evidence>
<reference evidence="9" key="1">
    <citation type="submission" date="2009-11" db="EMBL/GenBank/DDBJ databases">
        <title>The complete chromosome of Xylanimonas cellulosilytica DSM 15894.</title>
        <authorList>
            <consortium name="US DOE Joint Genome Institute (JGI-PGF)"/>
            <person name="Lucas S."/>
            <person name="Copeland A."/>
            <person name="Lapidus A."/>
            <person name="Glavina del Rio T."/>
            <person name="Dalin E."/>
            <person name="Tice H."/>
            <person name="Bruce D."/>
            <person name="Goodwin L."/>
            <person name="Pitluck S."/>
            <person name="Kyrpides N."/>
            <person name="Mavromatis K."/>
            <person name="Ivanova N."/>
            <person name="Mikhailova N."/>
            <person name="Foster B."/>
            <person name="Clum A."/>
            <person name="Brettin T."/>
            <person name="Detter J.C."/>
            <person name="Han C."/>
            <person name="Larimer F."/>
            <person name="Land M."/>
            <person name="Hauser L."/>
            <person name="Markowitz V."/>
            <person name="Cheng J.F."/>
            <person name="Hugenholtz P."/>
            <person name="Woyke T."/>
            <person name="Wu D."/>
            <person name="Gehrich-Schroeter G."/>
            <person name="Schneider S."/>
            <person name="Pukall S.R."/>
            <person name="Klenk H.P."/>
            <person name="Eisen J.A."/>
        </authorList>
    </citation>
    <scope>NUCLEOTIDE SEQUENCE [LARGE SCALE GENOMIC DNA]</scope>
    <source>
        <strain evidence="9">DSM 15894 / CECT 5975 / LMG 20990 / XIL07</strain>
    </source>
</reference>
<feature type="region of interest" description="Disordered" evidence="5">
    <location>
        <begin position="29"/>
        <end position="52"/>
    </location>
</feature>
<keyword evidence="4 6" id="KW-0732">Signal</keyword>
<proteinExistence type="inferred from homology"/>